<gene>
    <name evidence="1" type="ORF">DCAF_LOCUS13931</name>
</gene>
<name>A0AAV1RS54_9ROSI</name>
<keyword evidence="2" id="KW-1185">Reference proteome</keyword>
<accession>A0AAV1RS54</accession>
<dbReference type="EMBL" id="CAWUPB010001156">
    <property type="protein sequence ID" value="CAK7338883.1"/>
    <property type="molecule type" value="Genomic_DNA"/>
</dbReference>
<proteinExistence type="predicted"/>
<reference evidence="1 2" key="1">
    <citation type="submission" date="2024-01" db="EMBL/GenBank/DDBJ databases">
        <authorList>
            <person name="Waweru B."/>
        </authorList>
    </citation>
    <scope>NUCLEOTIDE SEQUENCE [LARGE SCALE GENOMIC DNA]</scope>
</reference>
<organism evidence="1 2">
    <name type="scientific">Dovyalis caffra</name>
    <dbReference type="NCBI Taxonomy" id="77055"/>
    <lineage>
        <taxon>Eukaryota</taxon>
        <taxon>Viridiplantae</taxon>
        <taxon>Streptophyta</taxon>
        <taxon>Embryophyta</taxon>
        <taxon>Tracheophyta</taxon>
        <taxon>Spermatophyta</taxon>
        <taxon>Magnoliopsida</taxon>
        <taxon>eudicotyledons</taxon>
        <taxon>Gunneridae</taxon>
        <taxon>Pentapetalae</taxon>
        <taxon>rosids</taxon>
        <taxon>fabids</taxon>
        <taxon>Malpighiales</taxon>
        <taxon>Salicaceae</taxon>
        <taxon>Flacourtieae</taxon>
        <taxon>Dovyalis</taxon>
    </lineage>
</organism>
<dbReference type="AlphaFoldDB" id="A0AAV1RS54"/>
<dbReference type="Proteomes" id="UP001314170">
    <property type="component" value="Unassembled WGS sequence"/>
</dbReference>
<evidence type="ECO:0000313" key="2">
    <source>
        <dbReference type="Proteomes" id="UP001314170"/>
    </source>
</evidence>
<sequence>MDEEYPYKTDWLAHTVADTTIPSIGSHGLWRERLQNLLEKGCAGQAAIVFEVRDSQSREKPGICLVMSTCSLQDFWRKQSFSACFSTLPLLSKFVAQEVSYSMAF</sequence>
<protein>
    <submittedName>
        <fullName evidence="1">Uncharacterized protein</fullName>
    </submittedName>
</protein>
<evidence type="ECO:0000313" key="1">
    <source>
        <dbReference type="EMBL" id="CAK7338883.1"/>
    </source>
</evidence>
<comment type="caution">
    <text evidence="1">The sequence shown here is derived from an EMBL/GenBank/DDBJ whole genome shotgun (WGS) entry which is preliminary data.</text>
</comment>